<dbReference type="Proteomes" id="UP000005850">
    <property type="component" value="Chromosome"/>
</dbReference>
<dbReference type="GO" id="GO:0019290">
    <property type="term" value="P:siderophore biosynthetic process"/>
    <property type="evidence" value="ECO:0007669"/>
    <property type="project" value="InterPro"/>
</dbReference>
<dbReference type="RefSeq" id="WP_003335287.1">
    <property type="nucleotide sequence ID" value="NZ_CP007806.1"/>
</dbReference>
<evidence type="ECO:0000256" key="2">
    <source>
        <dbReference type="ARBA" id="ARBA00007832"/>
    </source>
</evidence>
<dbReference type="Gene3D" id="6.10.250.3370">
    <property type="match status" value="1"/>
</dbReference>
<dbReference type="InterPro" id="IPR022770">
    <property type="entry name" value="IucA/IucC-like_C"/>
</dbReference>
<dbReference type="EC" id="6.3.2.39" evidence="5"/>
<evidence type="ECO:0000313" key="6">
    <source>
        <dbReference type="Proteomes" id="UP000005850"/>
    </source>
</evidence>
<keyword evidence="6" id="KW-1185">Reference proteome</keyword>
<dbReference type="Pfam" id="PF06276">
    <property type="entry name" value="FhuF"/>
    <property type="match status" value="1"/>
</dbReference>
<dbReference type="PANTHER" id="PTHR34384:SF6">
    <property type="entry name" value="STAPHYLOFERRIN B SYNTHASE"/>
    <property type="match status" value="1"/>
</dbReference>
<dbReference type="Gene3D" id="3.30.310.280">
    <property type="match status" value="1"/>
</dbReference>
<dbReference type="KEGG" id="blr:BRLA_c008680"/>
<comment type="similarity">
    <text evidence="2">Belongs to the IucA/IucC family.</text>
</comment>
<dbReference type="eggNOG" id="COG4264">
    <property type="taxonomic scope" value="Bacteria"/>
</dbReference>
<dbReference type="InterPro" id="IPR007310">
    <property type="entry name" value="Aerobactin_biosyn_IucA/IucC_N"/>
</dbReference>
<comment type="pathway">
    <text evidence="1">Siderophore biosynthesis.</text>
</comment>
<organism evidence="5 6">
    <name type="scientific">Brevibacillus laterosporus LMG 15441</name>
    <dbReference type="NCBI Taxonomy" id="1042163"/>
    <lineage>
        <taxon>Bacteria</taxon>
        <taxon>Bacillati</taxon>
        <taxon>Bacillota</taxon>
        <taxon>Bacilli</taxon>
        <taxon>Bacillales</taxon>
        <taxon>Paenibacillaceae</taxon>
        <taxon>Brevibacillus</taxon>
    </lineage>
</organism>
<dbReference type="PANTHER" id="PTHR34384">
    <property type="entry name" value="L-2,3-DIAMINOPROPANOATE--CITRATE LIGASE"/>
    <property type="match status" value="1"/>
</dbReference>
<dbReference type="GO" id="GO:0016881">
    <property type="term" value="F:acid-amino acid ligase activity"/>
    <property type="evidence" value="ECO:0007669"/>
    <property type="project" value="UniProtKB-ARBA"/>
</dbReference>
<gene>
    <name evidence="5" type="ORF">BRLA_c008680</name>
</gene>
<reference evidence="5 6" key="1">
    <citation type="journal article" date="2011" name="J. Bacteriol.">
        <title>Genome sequence of Brevibacillus laterosporus LMG 15441, a pathogen of invertebrates.</title>
        <authorList>
            <person name="Djukic M."/>
            <person name="Poehlein A."/>
            <person name="Thurmer A."/>
            <person name="Daniel R."/>
        </authorList>
    </citation>
    <scope>NUCLEOTIDE SEQUENCE [LARGE SCALE GENOMIC DNA]</scope>
    <source>
        <strain evidence="5 6">LMG 15441</strain>
    </source>
</reference>
<evidence type="ECO:0000259" key="3">
    <source>
        <dbReference type="Pfam" id="PF04183"/>
    </source>
</evidence>
<dbReference type="InterPro" id="IPR037455">
    <property type="entry name" value="LucA/IucC-like"/>
</dbReference>
<evidence type="ECO:0000259" key="4">
    <source>
        <dbReference type="Pfam" id="PF06276"/>
    </source>
</evidence>
<dbReference type="EMBL" id="CP007806">
    <property type="protein sequence ID" value="AIG25209.1"/>
    <property type="molecule type" value="Genomic_DNA"/>
</dbReference>
<dbReference type="Pfam" id="PF04183">
    <property type="entry name" value="IucA_IucC"/>
    <property type="match status" value="1"/>
</dbReference>
<feature type="domain" description="Aerobactin siderophore biosynthesis IucA/IucC-like C-terminal" evidence="4">
    <location>
        <begin position="421"/>
        <end position="589"/>
    </location>
</feature>
<protein>
    <submittedName>
        <fullName evidence="5">Siderophore biosynthesis protein</fullName>
        <ecNumber evidence="5">6.3.2.39</ecNumber>
    </submittedName>
</protein>
<name>A0A075R014_BRELA</name>
<dbReference type="HOGENOM" id="CLU_018524_0_1_9"/>
<feature type="domain" description="Aerobactin siderophore biosynthesis IucA/IucC N-terminal" evidence="3">
    <location>
        <begin position="153"/>
        <end position="400"/>
    </location>
</feature>
<dbReference type="STRING" id="1042163.BRLA_c008680"/>
<accession>A0A075R014</accession>
<evidence type="ECO:0000256" key="1">
    <source>
        <dbReference type="ARBA" id="ARBA00004924"/>
    </source>
</evidence>
<keyword evidence="5" id="KW-0436">Ligase</keyword>
<dbReference type="AlphaFoldDB" id="A0A075R014"/>
<evidence type="ECO:0000313" key="5">
    <source>
        <dbReference type="EMBL" id="AIG25209.1"/>
    </source>
</evidence>
<sequence length="619" mass="72211">MQVTDCDVNIGQAIRSEQYIKVRRRVFRQCIESMIYEGILTPETQLEETFTPITISGWDEHDQPVAYRFWARRTFTFGMIRLLPSKPLMRVVGKTEQEAESITRFLMEIFRKRDVNEQKLASFAQELEQTLLKDTLAQYSRSERKVWLRGKGYDELEGDLMDGHPYHPSYKSRLGFDYLDHYAYGPEFKQEVQLLWLGIHKQYAHVKIDEDMETQQFFLDELGAEKREAFHSVFVQQGCDPEDYDMVPVHPWQWRKHIVPAFQADLHAKRIVELGFSNDRYRPQQSIRTFTNSSNPIKPYVKLAINVINTSAARHLTPHSLASAPLISRWLKGMRDSDPFLKDEMKLVMLGEFATVCYDPPPPADLVEMVTFGVIGCMWRESLHQYLEPDEEAVPFNALSAKELDGVPFIDPWIREHGIENWLRQLVEKSVLPVVHLLIKHGIALESHAQNMILIHRNGVPVRVALKDFHEDLIYCKPYLNDPEACPDFAKVHEFYATVEPNVMFHMDDPSLVRDLTLETLFLINLGQLALLLAEHYDFTESRFWMLLAQMIEQYQNRFPELKERFELFELFVPSILAEQLTKRRLYPDNVTHVHQVPNALYQARQSLRSTPVGGDKPC</sequence>
<dbReference type="Gene3D" id="1.10.510.40">
    <property type="match status" value="1"/>
</dbReference>
<proteinExistence type="inferred from homology"/>